<dbReference type="Pfam" id="PF01569">
    <property type="entry name" value="PAP2"/>
    <property type="match status" value="1"/>
</dbReference>
<evidence type="ECO:0000313" key="4">
    <source>
        <dbReference type="Proteomes" id="UP000179807"/>
    </source>
</evidence>
<keyword evidence="1" id="KW-0472">Membrane</keyword>
<protein>
    <submittedName>
        <fullName evidence="3">PAP2 superfamily protein</fullName>
    </submittedName>
</protein>
<dbReference type="InterPro" id="IPR000326">
    <property type="entry name" value="PAP2/HPO"/>
</dbReference>
<dbReference type="RefSeq" id="XP_068370520.1">
    <property type="nucleotide sequence ID" value="XM_068513552.1"/>
</dbReference>
<dbReference type="OrthoDB" id="302705at2759"/>
<keyword evidence="1" id="KW-1133">Transmembrane helix</keyword>
<feature type="transmembrane region" description="Helical" evidence="1">
    <location>
        <begin position="170"/>
        <end position="189"/>
    </location>
</feature>
<accession>A0A1J4L2R3</accession>
<evidence type="ECO:0000259" key="2">
    <source>
        <dbReference type="Pfam" id="PF01569"/>
    </source>
</evidence>
<gene>
    <name evidence="3" type="ORF">TRFO_41039</name>
</gene>
<evidence type="ECO:0000256" key="1">
    <source>
        <dbReference type="SAM" id="Phobius"/>
    </source>
</evidence>
<dbReference type="Proteomes" id="UP000179807">
    <property type="component" value="Unassembled WGS sequence"/>
</dbReference>
<dbReference type="VEuPathDB" id="TrichDB:TRFO_41039"/>
<keyword evidence="1" id="KW-0812">Transmembrane</keyword>
<sequence length="290" mass="33561">MAIHKFVIVFQSSFNLKMYRESIDHPNFLTCSWLIRSPDYLISFGQVVKFFFNPITVTLFLEFSFLAVDFGNFSHKDEMLKEIKNLHNLIIPQMVDIVGFYCIFKQGRPTLRLCKDGSYKSISTLYGMPSSDCMYATSIFLLMIKKSKFFGLFILAAIFFMRIVLGYHNIVQAICGCLFGFFFVLLKTILKEEVFAIFNWSLALTLPLAVFFDKKSWKVNKNDIFNYQIWYVTDNSYLLFDMICCAPESLNTLPFIPKKDRSIVAIISVLACHLTGRYLCVKGKSLVPFK</sequence>
<reference evidence="3" key="1">
    <citation type="submission" date="2016-10" db="EMBL/GenBank/DDBJ databases">
        <authorList>
            <person name="Benchimol M."/>
            <person name="Almeida L.G."/>
            <person name="Vasconcelos A.T."/>
            <person name="Perreira-Neves A."/>
            <person name="Rosa I.A."/>
            <person name="Tasca T."/>
            <person name="Bogo M.R."/>
            <person name="de Souza W."/>
        </authorList>
    </citation>
    <scope>NUCLEOTIDE SEQUENCE [LARGE SCALE GENOMIC DNA]</scope>
    <source>
        <strain evidence="3">K</strain>
    </source>
</reference>
<dbReference type="GeneID" id="94848256"/>
<organism evidence="3 4">
    <name type="scientific">Tritrichomonas foetus</name>
    <dbReference type="NCBI Taxonomy" id="1144522"/>
    <lineage>
        <taxon>Eukaryota</taxon>
        <taxon>Metamonada</taxon>
        <taxon>Parabasalia</taxon>
        <taxon>Tritrichomonadida</taxon>
        <taxon>Tritrichomonadidae</taxon>
        <taxon>Tritrichomonas</taxon>
    </lineage>
</organism>
<feature type="transmembrane region" description="Helical" evidence="1">
    <location>
        <begin position="195"/>
        <end position="212"/>
    </location>
</feature>
<dbReference type="AlphaFoldDB" id="A0A1J4L2R3"/>
<feature type="transmembrane region" description="Helical" evidence="1">
    <location>
        <begin position="149"/>
        <end position="165"/>
    </location>
</feature>
<dbReference type="EMBL" id="MLAK01000007">
    <property type="protein sequence ID" value="OHT17384.1"/>
    <property type="molecule type" value="Genomic_DNA"/>
</dbReference>
<evidence type="ECO:0000313" key="3">
    <source>
        <dbReference type="EMBL" id="OHT17384.1"/>
    </source>
</evidence>
<proteinExistence type="predicted"/>
<comment type="caution">
    <text evidence="3">The sequence shown here is derived from an EMBL/GenBank/DDBJ whole genome shotgun (WGS) entry which is preliminary data.</text>
</comment>
<name>A0A1J4L2R3_9EUKA</name>
<feature type="domain" description="Phosphatidic acid phosphatase type 2/haloperoxidase" evidence="2">
    <location>
        <begin position="103"/>
        <end position="186"/>
    </location>
</feature>
<keyword evidence="4" id="KW-1185">Reference proteome</keyword>